<keyword evidence="3" id="KW-1185">Reference proteome</keyword>
<dbReference type="Proteomes" id="UP000245048">
    <property type="component" value="Unassembled WGS sequence"/>
</dbReference>
<evidence type="ECO:0000313" key="3">
    <source>
        <dbReference type="Proteomes" id="UP000245048"/>
    </source>
</evidence>
<organism evidence="2 3">
    <name type="scientific">Teichococcus aestuarii</name>
    <dbReference type="NCBI Taxonomy" id="568898"/>
    <lineage>
        <taxon>Bacteria</taxon>
        <taxon>Pseudomonadati</taxon>
        <taxon>Pseudomonadota</taxon>
        <taxon>Alphaproteobacteria</taxon>
        <taxon>Acetobacterales</taxon>
        <taxon>Roseomonadaceae</taxon>
        <taxon>Roseomonas</taxon>
    </lineage>
</organism>
<protein>
    <submittedName>
        <fullName evidence="2">Uncharacterized protein</fullName>
    </submittedName>
</protein>
<evidence type="ECO:0000256" key="1">
    <source>
        <dbReference type="SAM" id="MobiDB-lite"/>
    </source>
</evidence>
<sequence length="751" mass="79945">MVTSSTYLTSGPVGETGRPGLWLSDAETGERRLISEHLLSPIMELAPGRLIAIGNDGTHGDELWVTDGTEAGTSMLKDIHPSGDPPAGQPPAGYPHSFTRLDDERALFVANDGVNGYSIWVTDGTADGTRMVTDLFPAHQWSSFKGFVPLGDGRVTFVASENSDKAGVWVTDGTAQGTHLLTYGLSYNNVETAVALGDGKAVYHNEMKYDGTGGEYWVTDGTAAGTRILDVPWDDVRGRIPGTDMTPSADGKVIVSVPGSKDGAIAGAIWITDGTKTGTFRLFEVPEGHLVGTSAYTDLGDGRTLVSVHGAMGSNSSRVWVTDGTAEGTFAVEGDWSGTPGSSFIPIGDGQAIHMEPEGGGRGPSSIWLFDGEQRVLLKAASMDNPPADLVTYTQMPDGRTLFIGTDYELNRKELWVTDGTAAGTKLIAEDYRDSFPRQTSLPFHADGGETDCGCPPNPETPTQPEVPTTPDTPAGPEVPTQPEPPADPEAPVQPGTPIAPVKHEWSAANGLFDVAHYLASNPDVAASVLDPFAHFLEWGAKEGRDPNSHFDVSFYLNQNPDVLAAEVNALEHYMATGWKEGRDASFAFDGDAYLEANADVAAAGMNPLEHFLRHGEAEGRDAFQAAPKTTGPQNALVDASFYYATYGDVAKEGVDPTQHFMSAGWTEGRDANAFFDTDWYLATYQDVAKAGVNPLEHYLAHGAAEHRVPSAAFDGDAYLAANADVAEAGLNPLEHYLQFGRAEGRDIFAA</sequence>
<comment type="caution">
    <text evidence="2">The sequence shown here is derived from an EMBL/GenBank/DDBJ whole genome shotgun (WGS) entry which is preliminary data.</text>
</comment>
<proteinExistence type="predicted"/>
<feature type="region of interest" description="Disordered" evidence="1">
    <location>
        <begin position="438"/>
        <end position="501"/>
    </location>
</feature>
<dbReference type="AlphaFoldDB" id="A0A2U1UXU5"/>
<accession>A0A2U1UXU5</accession>
<gene>
    <name evidence="2" type="ORF">CR165_23075</name>
</gene>
<reference evidence="3" key="1">
    <citation type="submission" date="2017-10" db="EMBL/GenBank/DDBJ databases">
        <authorList>
            <person name="Toshchakov S.V."/>
            <person name="Goeva M.A."/>
        </authorList>
    </citation>
    <scope>NUCLEOTIDE SEQUENCE [LARGE SCALE GENOMIC DNA]</scope>
    <source>
        <strain evidence="3">JR1/69-1-13</strain>
    </source>
</reference>
<evidence type="ECO:0000313" key="2">
    <source>
        <dbReference type="EMBL" id="PWC26472.1"/>
    </source>
</evidence>
<dbReference type="EMBL" id="PDOA01000037">
    <property type="protein sequence ID" value="PWC26472.1"/>
    <property type="molecule type" value="Genomic_DNA"/>
</dbReference>
<feature type="compositionally biased region" description="Pro residues" evidence="1">
    <location>
        <begin position="480"/>
        <end position="489"/>
    </location>
</feature>
<feature type="region of interest" description="Disordered" evidence="1">
    <location>
        <begin position="1"/>
        <end position="22"/>
    </location>
</feature>
<dbReference type="SUPFAM" id="SSF69304">
    <property type="entry name" value="Tricorn protease N-terminal domain"/>
    <property type="match status" value="2"/>
</dbReference>
<feature type="compositionally biased region" description="Low complexity" evidence="1">
    <location>
        <begin position="463"/>
        <end position="473"/>
    </location>
</feature>
<dbReference type="RefSeq" id="WP_109519270.1">
    <property type="nucleotide sequence ID" value="NZ_PDOA01000037.1"/>
</dbReference>
<dbReference type="OrthoDB" id="5242130at2"/>
<name>A0A2U1UXU5_9PROT</name>